<accession>A0A6A1VWD5</accession>
<dbReference type="PROSITE" id="PS00028">
    <property type="entry name" value="ZINC_FINGER_C2H2_1"/>
    <property type="match status" value="1"/>
</dbReference>
<sequence>MTATVLLRTSIGKTPTSLLPHNRPLFMPNLEEKPLPMVVFLKFRNFFCTIISRRLKTVCPFTSLGRDFHFESFNQSEPSHPSRPKIAQSNVAIFWDLDNIPPNSFPPYEAAVKLKAAASSLGFVKYMVAYANSHAFSYVPQVVREQRKERKTLNQLENRGVIKAVEPFLCRVCGRNFYANEKLLNHFKQIHEREQMKRLNQIESARGSRRVKLVAKYSMKMEKYKKAARDILNPKVGYGLADELKRAGFWVWTVLDKPQAADVALKNHMVDMMDRRRVQCIVLVSDDSDFMDVLKEAKLRCLKTVVVGDINDGDLKRVADAGFSWREILMGKAKKEAESVVGKWKDRDVLKKLEWTYNPEVEKKVYDFEDEVVEDIDEKDFERIVGVVDDNIHEKQSNAWWELDSGDGVVSSQSLKRLEWKYQSELNSKVYELEDEVVEETGDRHFIDQYAEDRHRGLV</sequence>
<dbReference type="AlphaFoldDB" id="A0A6A1VWD5"/>
<dbReference type="CDD" id="cd18725">
    <property type="entry name" value="PIN_LabA-like"/>
    <property type="match status" value="1"/>
</dbReference>
<dbReference type="InterPro" id="IPR013087">
    <property type="entry name" value="Znf_C2H2_type"/>
</dbReference>
<evidence type="ECO:0000313" key="3">
    <source>
        <dbReference type="EMBL" id="KAB1217075.1"/>
    </source>
</evidence>
<reference evidence="3" key="3">
    <citation type="submission" date="2019-09" db="EMBL/GenBank/DDBJ databases">
        <authorList>
            <person name="Gao Z."/>
        </authorList>
    </citation>
    <scope>NUCLEOTIDE SEQUENCE</scope>
    <source>
        <tissue evidence="3">Leaves</tissue>
    </source>
</reference>
<dbReference type="GO" id="GO:0008270">
    <property type="term" value="F:zinc ion binding"/>
    <property type="evidence" value="ECO:0007669"/>
    <property type="project" value="UniProtKB-KW"/>
</dbReference>
<evidence type="ECO:0000259" key="2">
    <source>
        <dbReference type="PROSITE" id="PS50157"/>
    </source>
</evidence>
<proteinExistence type="predicted"/>
<dbReference type="EMBL" id="RXIC02000022">
    <property type="protein sequence ID" value="KAB1217075.1"/>
    <property type="molecule type" value="Genomic_DNA"/>
</dbReference>
<dbReference type="Pfam" id="PF01936">
    <property type="entry name" value="NYN"/>
    <property type="match status" value="1"/>
</dbReference>
<dbReference type="Proteomes" id="UP000516437">
    <property type="component" value="Chromosome 4"/>
</dbReference>
<dbReference type="OrthoDB" id="3518456at2759"/>
<reference evidence="3" key="1">
    <citation type="submission" date="2018-07" db="EMBL/GenBank/DDBJ databases">
        <authorList>
            <person name="Gao Z.-S."/>
            <person name="Jia H.-M."/>
            <person name="Jia H.-J."/>
            <person name="Cai Q.-L."/>
            <person name="Wang Y."/>
            <person name="Zhao H.-B."/>
        </authorList>
    </citation>
    <scope>NUCLEOTIDE SEQUENCE</scope>
    <source>
        <tissue evidence="3">Leaves</tissue>
    </source>
</reference>
<dbReference type="PROSITE" id="PS50157">
    <property type="entry name" value="ZINC_FINGER_C2H2_2"/>
    <property type="match status" value="1"/>
</dbReference>
<dbReference type="PANTHER" id="PTHR35744">
    <property type="entry name" value="C2H2-TYPE DOMAIN-CONTAINING PROTEIN"/>
    <property type="match status" value="1"/>
</dbReference>
<dbReference type="EMBL" id="RXIC02000022">
    <property type="protein sequence ID" value="KAB1217093.1"/>
    <property type="molecule type" value="Genomic_DNA"/>
</dbReference>
<evidence type="ECO:0000256" key="1">
    <source>
        <dbReference type="PROSITE-ProRule" id="PRU00042"/>
    </source>
</evidence>
<name>A0A6A1VWD5_9ROSI</name>
<keyword evidence="1" id="KW-0479">Metal-binding</keyword>
<dbReference type="GO" id="GO:0004540">
    <property type="term" value="F:RNA nuclease activity"/>
    <property type="evidence" value="ECO:0007669"/>
    <property type="project" value="InterPro"/>
</dbReference>
<gene>
    <name evidence="5" type="ORF">CJ030_MR4G021228</name>
    <name evidence="4" type="ORF">CJ030_MR4G021238</name>
    <name evidence="3" type="ORF">CJ030_MR4G021246</name>
</gene>
<keyword evidence="6" id="KW-1185">Reference proteome</keyword>
<comment type="caution">
    <text evidence="3">The sequence shown here is derived from an EMBL/GenBank/DDBJ whole genome shotgun (WGS) entry which is preliminary data.</text>
</comment>
<reference evidence="3 6" key="2">
    <citation type="journal article" date="2019" name="Plant Biotechnol. J.">
        <title>The red bayberry genome and genetic basis of sex determination.</title>
        <authorList>
            <person name="Jia H.M."/>
            <person name="Jia H.J."/>
            <person name="Cai Q.L."/>
            <person name="Wang Y."/>
            <person name="Zhao H.B."/>
            <person name="Yang W.F."/>
            <person name="Wang G.Y."/>
            <person name="Li Y.H."/>
            <person name="Zhan D.L."/>
            <person name="Shen Y.T."/>
            <person name="Niu Q.F."/>
            <person name="Chang L."/>
            <person name="Qiu J."/>
            <person name="Zhao L."/>
            <person name="Xie H.B."/>
            <person name="Fu W.Y."/>
            <person name="Jin J."/>
            <person name="Li X.W."/>
            <person name="Jiao Y."/>
            <person name="Zhou C.C."/>
            <person name="Tu T."/>
            <person name="Chai C.Y."/>
            <person name="Gao J.L."/>
            <person name="Fan L.J."/>
            <person name="van de Weg E."/>
            <person name="Wang J.Y."/>
            <person name="Gao Z.S."/>
        </authorList>
    </citation>
    <scope>NUCLEOTIDE SEQUENCE [LARGE SCALE GENOMIC DNA]</scope>
    <source>
        <tissue evidence="3">Leaves</tissue>
    </source>
</reference>
<dbReference type="PANTHER" id="PTHR35744:SF4">
    <property type="entry name" value="OS04G0464600 PROTEIN"/>
    <property type="match status" value="1"/>
</dbReference>
<evidence type="ECO:0000313" key="6">
    <source>
        <dbReference type="Proteomes" id="UP000516437"/>
    </source>
</evidence>
<dbReference type="Gene3D" id="3.40.50.1010">
    <property type="entry name" value="5'-nuclease"/>
    <property type="match status" value="1"/>
</dbReference>
<dbReference type="InterPro" id="IPR021139">
    <property type="entry name" value="NYN"/>
</dbReference>
<evidence type="ECO:0000313" key="4">
    <source>
        <dbReference type="EMBL" id="KAB1217083.1"/>
    </source>
</evidence>
<organism evidence="3 6">
    <name type="scientific">Morella rubra</name>
    <name type="common">Chinese bayberry</name>
    <dbReference type="NCBI Taxonomy" id="262757"/>
    <lineage>
        <taxon>Eukaryota</taxon>
        <taxon>Viridiplantae</taxon>
        <taxon>Streptophyta</taxon>
        <taxon>Embryophyta</taxon>
        <taxon>Tracheophyta</taxon>
        <taxon>Spermatophyta</taxon>
        <taxon>Magnoliopsida</taxon>
        <taxon>eudicotyledons</taxon>
        <taxon>Gunneridae</taxon>
        <taxon>Pentapetalae</taxon>
        <taxon>rosids</taxon>
        <taxon>fabids</taxon>
        <taxon>Fagales</taxon>
        <taxon>Myricaceae</taxon>
        <taxon>Morella</taxon>
    </lineage>
</organism>
<evidence type="ECO:0000313" key="5">
    <source>
        <dbReference type="EMBL" id="KAB1217093.1"/>
    </source>
</evidence>
<feature type="domain" description="C2H2-type" evidence="2">
    <location>
        <begin position="168"/>
        <end position="196"/>
    </location>
</feature>
<dbReference type="EMBL" id="RXIC02000022">
    <property type="protein sequence ID" value="KAB1217083.1"/>
    <property type="molecule type" value="Genomic_DNA"/>
</dbReference>
<keyword evidence="1" id="KW-0862">Zinc</keyword>
<protein>
    <recommendedName>
        <fullName evidence="2">C2H2-type domain-containing protein</fullName>
    </recommendedName>
</protein>
<keyword evidence="1" id="KW-0863">Zinc-finger</keyword>